<dbReference type="AlphaFoldDB" id="A0A1M5SJX2"/>
<proteinExistence type="predicted"/>
<evidence type="ECO:0000313" key="3">
    <source>
        <dbReference type="Proteomes" id="UP000190675"/>
    </source>
</evidence>
<reference evidence="2 3" key="1">
    <citation type="submission" date="2016-11" db="EMBL/GenBank/DDBJ databases">
        <authorList>
            <person name="Jaros S."/>
            <person name="Januszkiewicz K."/>
            <person name="Wedrychowicz H."/>
        </authorList>
    </citation>
    <scope>NUCLEOTIDE SEQUENCE [LARGE SCALE GENOMIC DNA]</scope>
    <source>
        <strain evidence="2 3">GAS242</strain>
    </source>
</reference>
<dbReference type="RefSeq" id="WP_079570280.1">
    <property type="nucleotide sequence ID" value="NZ_LT670818.1"/>
</dbReference>
<dbReference type="PANTHER" id="PTHR34075">
    <property type="entry name" value="BLR3430 PROTEIN"/>
    <property type="match status" value="1"/>
</dbReference>
<dbReference type="InterPro" id="IPR052513">
    <property type="entry name" value="Thioester_dehydratase-like"/>
</dbReference>
<sequence length="142" mass="14954">MPSELLKPELYSTTGTQALPGRPALLGGKCVCGYVFFPMQTYGCEQCGRDGDALKKQPLSGQGTLLATAVVHIHGDKERPAPFIIGKIALDDGPVVRTLVTDSPSDISPGQQMVTVMVPVGTTEGGQQLVDLRFTLTATPKG</sequence>
<gene>
    <name evidence="2" type="ORF">SAMN05444169_7189</name>
</gene>
<accession>A0A1M5SJX2</accession>
<name>A0A1M5SJX2_9BRAD</name>
<evidence type="ECO:0000313" key="2">
    <source>
        <dbReference type="EMBL" id="SHH38765.1"/>
    </source>
</evidence>
<evidence type="ECO:0000259" key="1">
    <source>
        <dbReference type="Pfam" id="PF01796"/>
    </source>
</evidence>
<feature type="domain" description="ChsH2 C-terminal OB-fold" evidence="1">
    <location>
        <begin position="57"/>
        <end position="113"/>
    </location>
</feature>
<dbReference type="Pfam" id="PF01796">
    <property type="entry name" value="OB_ChsH2_C"/>
    <property type="match status" value="1"/>
</dbReference>
<dbReference type="SUPFAM" id="SSF50249">
    <property type="entry name" value="Nucleic acid-binding proteins"/>
    <property type="match status" value="1"/>
</dbReference>
<dbReference type="InterPro" id="IPR012340">
    <property type="entry name" value="NA-bd_OB-fold"/>
</dbReference>
<dbReference type="EMBL" id="LT670818">
    <property type="protein sequence ID" value="SHH38765.1"/>
    <property type="molecule type" value="Genomic_DNA"/>
</dbReference>
<dbReference type="OrthoDB" id="8963338at2"/>
<dbReference type="InterPro" id="IPR002878">
    <property type="entry name" value="ChsH2_C"/>
</dbReference>
<organism evidence="2 3">
    <name type="scientific">Bradyrhizobium erythrophlei</name>
    <dbReference type="NCBI Taxonomy" id="1437360"/>
    <lineage>
        <taxon>Bacteria</taxon>
        <taxon>Pseudomonadati</taxon>
        <taxon>Pseudomonadota</taxon>
        <taxon>Alphaproteobacteria</taxon>
        <taxon>Hyphomicrobiales</taxon>
        <taxon>Nitrobacteraceae</taxon>
        <taxon>Bradyrhizobium</taxon>
    </lineage>
</organism>
<dbReference type="PANTHER" id="PTHR34075:SF5">
    <property type="entry name" value="BLR3430 PROTEIN"/>
    <property type="match status" value="1"/>
</dbReference>
<protein>
    <recommendedName>
        <fullName evidence="1">ChsH2 C-terminal OB-fold domain-containing protein</fullName>
    </recommendedName>
</protein>
<dbReference type="Proteomes" id="UP000190675">
    <property type="component" value="Chromosome I"/>
</dbReference>